<comment type="caution">
    <text evidence="2">The sequence shown here is derived from an EMBL/GenBank/DDBJ whole genome shotgun (WGS) entry which is preliminary data.</text>
</comment>
<dbReference type="AlphaFoldDB" id="A0AAD4LGY2"/>
<gene>
    <name evidence="2" type="ORF">EDB92DRAFT_1944866</name>
</gene>
<feature type="chain" id="PRO_5041970530" evidence="1">
    <location>
        <begin position="25"/>
        <end position="226"/>
    </location>
</feature>
<evidence type="ECO:0000313" key="2">
    <source>
        <dbReference type="EMBL" id="KAH8992912.1"/>
    </source>
</evidence>
<keyword evidence="1" id="KW-0732">Signal</keyword>
<protein>
    <submittedName>
        <fullName evidence="2">Uncharacterized protein</fullName>
    </submittedName>
</protein>
<dbReference type="EMBL" id="JAKELL010000020">
    <property type="protein sequence ID" value="KAH8992912.1"/>
    <property type="molecule type" value="Genomic_DNA"/>
</dbReference>
<dbReference type="Proteomes" id="UP001201163">
    <property type="component" value="Unassembled WGS sequence"/>
</dbReference>
<accession>A0AAD4LGY2</accession>
<organism evidence="2 3">
    <name type="scientific">Lactarius akahatsu</name>
    <dbReference type="NCBI Taxonomy" id="416441"/>
    <lineage>
        <taxon>Eukaryota</taxon>
        <taxon>Fungi</taxon>
        <taxon>Dikarya</taxon>
        <taxon>Basidiomycota</taxon>
        <taxon>Agaricomycotina</taxon>
        <taxon>Agaricomycetes</taxon>
        <taxon>Russulales</taxon>
        <taxon>Russulaceae</taxon>
        <taxon>Lactarius</taxon>
    </lineage>
</organism>
<keyword evidence="3" id="KW-1185">Reference proteome</keyword>
<evidence type="ECO:0000313" key="3">
    <source>
        <dbReference type="Proteomes" id="UP001201163"/>
    </source>
</evidence>
<name>A0AAD4LGY2_9AGAM</name>
<proteinExistence type="predicted"/>
<reference evidence="2" key="1">
    <citation type="submission" date="2022-01" db="EMBL/GenBank/DDBJ databases">
        <title>Comparative genomics reveals a dynamic genome evolution in the ectomycorrhizal milk-cap (Lactarius) mushrooms.</title>
        <authorList>
            <consortium name="DOE Joint Genome Institute"/>
            <person name="Lebreton A."/>
            <person name="Tang N."/>
            <person name="Kuo A."/>
            <person name="LaButti K."/>
            <person name="Drula E."/>
            <person name="Barry K."/>
            <person name="Clum A."/>
            <person name="Lipzen A."/>
            <person name="Mousain D."/>
            <person name="Ng V."/>
            <person name="Wang R."/>
            <person name="Wang X."/>
            <person name="Dai Y."/>
            <person name="Henrissat B."/>
            <person name="Grigoriev I.V."/>
            <person name="Guerin-Laguette A."/>
            <person name="Yu F."/>
            <person name="Martin F.M."/>
        </authorList>
    </citation>
    <scope>NUCLEOTIDE SEQUENCE</scope>
    <source>
        <strain evidence="2">QP</strain>
    </source>
</reference>
<sequence length="226" mass="24199">MPGLVLTFVLGLLILGHCPPQTLANTQIINFPAGNPVPVAPLPQNWTVLHAGTDEIFVRDITPAPSHAPCKDDDAPGECPHDLWFALDLDHGGAWTHYDRFTLRVSWPASHPAAVALSLHPAPPPPPSATPVRTARLRLARLRLTEEGVRVPVLSTAQHQPVPLVVRLEPLVLGVLPASVLPVAATLLVVLAAAAWGVLPPVLRVVEGAVGTARREFELLEKRRTG</sequence>
<feature type="signal peptide" evidence="1">
    <location>
        <begin position="1"/>
        <end position="24"/>
    </location>
</feature>
<evidence type="ECO:0000256" key="1">
    <source>
        <dbReference type="SAM" id="SignalP"/>
    </source>
</evidence>